<proteinExistence type="predicted"/>
<organism evidence="1 2">
    <name type="scientific">Paenibacillus algorifonticola</name>
    <dbReference type="NCBI Taxonomy" id="684063"/>
    <lineage>
        <taxon>Bacteria</taxon>
        <taxon>Bacillati</taxon>
        <taxon>Bacillota</taxon>
        <taxon>Bacilli</taxon>
        <taxon>Bacillales</taxon>
        <taxon>Paenibacillaceae</taxon>
        <taxon>Paenibacillus</taxon>
    </lineage>
</organism>
<reference evidence="2" key="1">
    <citation type="submission" date="2016-10" db="EMBL/GenBank/DDBJ databases">
        <authorList>
            <person name="Varghese N."/>
            <person name="Submissions S."/>
        </authorList>
    </citation>
    <scope>NUCLEOTIDE SEQUENCE [LARGE SCALE GENOMIC DNA]</scope>
    <source>
        <strain evidence="2">CGMCC 1.10223</strain>
    </source>
</reference>
<sequence>MKGLAFDRCCPGNNGINPLSGIIFRAKADAYEAAFLRKALGERSASTAQTFHSALPFSPNGKAQRKGLRYNRRSPLTQTYDLIFGLVAPLHKRN</sequence>
<gene>
    <name evidence="1" type="ORF">SAMN04487969_10130</name>
</gene>
<dbReference type="EMBL" id="FONN01000001">
    <property type="protein sequence ID" value="SFE09740.1"/>
    <property type="molecule type" value="Genomic_DNA"/>
</dbReference>
<dbReference type="Proteomes" id="UP000183410">
    <property type="component" value="Unassembled WGS sequence"/>
</dbReference>
<evidence type="ECO:0000313" key="1">
    <source>
        <dbReference type="EMBL" id="SFE09740.1"/>
    </source>
</evidence>
<accession>A0A1I1XW17</accession>
<evidence type="ECO:0000313" key="2">
    <source>
        <dbReference type="Proteomes" id="UP000183410"/>
    </source>
</evidence>
<protein>
    <submittedName>
        <fullName evidence="1">Uncharacterized protein</fullName>
    </submittedName>
</protein>
<dbReference type="AlphaFoldDB" id="A0A1I1XW17"/>
<dbReference type="RefSeq" id="WP_046230397.1">
    <property type="nucleotide sequence ID" value="NZ_FONN01000001.1"/>
</dbReference>
<name>A0A1I1XW17_9BACL</name>
<keyword evidence="2" id="KW-1185">Reference proteome</keyword>